<dbReference type="GO" id="GO:0005506">
    <property type="term" value="F:iron ion binding"/>
    <property type="evidence" value="ECO:0007669"/>
    <property type="project" value="InterPro"/>
</dbReference>
<reference evidence="1 2" key="1">
    <citation type="submission" date="2020-12" db="EMBL/GenBank/DDBJ databases">
        <title>Metabolic potential, ecology and presence of endohyphal bacteria is reflected in genomic diversity of Mucoromycotina.</title>
        <authorList>
            <person name="Muszewska A."/>
            <person name="Okrasinska A."/>
            <person name="Steczkiewicz K."/>
            <person name="Drgas O."/>
            <person name="Orlowska M."/>
            <person name="Perlinska-Lenart U."/>
            <person name="Aleksandrzak-Piekarczyk T."/>
            <person name="Szatraj K."/>
            <person name="Zielenkiewicz U."/>
            <person name="Pilsyk S."/>
            <person name="Malc E."/>
            <person name="Mieczkowski P."/>
            <person name="Kruszewska J.S."/>
            <person name="Biernat P."/>
            <person name="Pawlowska J."/>
        </authorList>
    </citation>
    <scope>NUCLEOTIDE SEQUENCE [LARGE SCALE GENOMIC DNA]</scope>
    <source>
        <strain evidence="1 2">CBS 142.35</strain>
    </source>
</reference>
<dbReference type="AlphaFoldDB" id="A0A8H7VSN7"/>
<comment type="caution">
    <text evidence="1">The sequence shown here is derived from an EMBL/GenBank/DDBJ whole genome shotgun (WGS) entry which is preliminary data.</text>
</comment>
<gene>
    <name evidence="1" type="ORF">INT45_013735</name>
</gene>
<keyword evidence="2" id="KW-1185">Reference proteome</keyword>
<dbReference type="Gene3D" id="1.10.630.10">
    <property type="entry name" value="Cytochrome P450"/>
    <property type="match status" value="1"/>
</dbReference>
<dbReference type="InterPro" id="IPR036396">
    <property type="entry name" value="Cyt_P450_sf"/>
</dbReference>
<protein>
    <submittedName>
        <fullName evidence="1">Uncharacterized protein</fullName>
    </submittedName>
</protein>
<proteinExistence type="predicted"/>
<sequence length="341" mass="38951">MGIIENIILKLNNQQHNRMEVITTAVVIFSAYTLYQQWISKKNENDNCPIVPYHNFFYGSTLEYLENEQACLEKWSKFGPVYRVYLFGRLNTVISGTYVQEIGKSDNFTRVEGTYREFYLRQWTGISNKEFCMSQVREATNIYLALKLNSYASRITKYSDTGLNEALEDMAVVKVAASIFAGVVLCKDEKLIESFKCFGSAIAVARIQLANSMKPEIDSRLRGMSGEDLNWTRPTDILQDLIENYPQPVEKQPKLIDELINEQNEVFGDLVFEDDIKNYLTSVESIRKLVELDSVCRESFRANNDITASDRTNSGSDNVILSNGVIIPPVIPSLYYTLNLH</sequence>
<dbReference type="SUPFAM" id="SSF48264">
    <property type="entry name" value="Cytochrome P450"/>
    <property type="match status" value="1"/>
</dbReference>
<evidence type="ECO:0000313" key="2">
    <source>
        <dbReference type="Proteomes" id="UP000646827"/>
    </source>
</evidence>
<dbReference type="Proteomes" id="UP000646827">
    <property type="component" value="Unassembled WGS sequence"/>
</dbReference>
<name>A0A8H7VSN7_9FUNG</name>
<dbReference type="EMBL" id="JAEPRB010000026">
    <property type="protein sequence ID" value="KAG2225624.1"/>
    <property type="molecule type" value="Genomic_DNA"/>
</dbReference>
<organism evidence="1 2">
    <name type="scientific">Circinella minor</name>
    <dbReference type="NCBI Taxonomy" id="1195481"/>
    <lineage>
        <taxon>Eukaryota</taxon>
        <taxon>Fungi</taxon>
        <taxon>Fungi incertae sedis</taxon>
        <taxon>Mucoromycota</taxon>
        <taxon>Mucoromycotina</taxon>
        <taxon>Mucoromycetes</taxon>
        <taxon>Mucorales</taxon>
        <taxon>Lichtheimiaceae</taxon>
        <taxon>Circinella</taxon>
    </lineage>
</organism>
<dbReference type="OrthoDB" id="10578989at2759"/>
<dbReference type="GO" id="GO:0004497">
    <property type="term" value="F:monooxygenase activity"/>
    <property type="evidence" value="ECO:0007669"/>
    <property type="project" value="InterPro"/>
</dbReference>
<dbReference type="GO" id="GO:0020037">
    <property type="term" value="F:heme binding"/>
    <property type="evidence" value="ECO:0007669"/>
    <property type="project" value="InterPro"/>
</dbReference>
<evidence type="ECO:0000313" key="1">
    <source>
        <dbReference type="EMBL" id="KAG2225624.1"/>
    </source>
</evidence>
<accession>A0A8H7VSN7</accession>
<dbReference type="GO" id="GO:0016705">
    <property type="term" value="F:oxidoreductase activity, acting on paired donors, with incorporation or reduction of molecular oxygen"/>
    <property type="evidence" value="ECO:0007669"/>
    <property type="project" value="InterPro"/>
</dbReference>